<proteinExistence type="predicted"/>
<accession>A0A6S6WF44</accession>
<name>A0A6S6WF44_9PLEO</name>
<evidence type="ECO:0000313" key="2">
    <source>
        <dbReference type="Proteomes" id="UP000472372"/>
    </source>
</evidence>
<sequence>MRAFILLIAIASLVLSVIAAPVSGEPIDISTSGGFKIQLTIDISENGDAGKKDIEVKALDDKVDEKFDHEVDDKLVDKLEEKVDHGKVEELEEKVDHEKVDEHEEKVEEEAIDEKAVDKKQLFDFTSQFFVNAVPEEVVNGTEPTGGIAGASGTFNFGINSVLNMICYEITLHNFQGEFSSPATTATHIHEAKKGESGPPRISFPNPEMVAHDHTVMHSAGCLKGPFITGVMVDGKDTGEGFHVSMIEADPASFMSDTHSSVALAGAVRGQLG</sequence>
<dbReference type="InterPro" id="IPR010895">
    <property type="entry name" value="CHRD"/>
</dbReference>
<gene>
    <name evidence="1" type="ORF">PTTW11_10186</name>
</gene>
<dbReference type="Pfam" id="PF07452">
    <property type="entry name" value="CHRD"/>
    <property type="match status" value="1"/>
</dbReference>
<protein>
    <submittedName>
        <fullName evidence="1">CHRD domain containing protein</fullName>
    </submittedName>
</protein>
<reference evidence="1" key="1">
    <citation type="submission" date="2021-02" db="EMBL/GenBank/DDBJ databases">
        <authorList>
            <person name="Syme A R."/>
            <person name="Syme A R."/>
            <person name="Moolhuijzen P."/>
        </authorList>
    </citation>
    <scope>NUCLEOTIDE SEQUENCE</scope>
    <source>
        <strain evidence="1">W1-1</strain>
    </source>
</reference>
<evidence type="ECO:0000313" key="1">
    <source>
        <dbReference type="EMBL" id="CAE7211564.1"/>
    </source>
</evidence>
<dbReference type="EMBL" id="HG992986">
    <property type="protein sequence ID" value="CAE7211564.1"/>
    <property type="molecule type" value="Genomic_DNA"/>
</dbReference>
<organism evidence="1 2">
    <name type="scientific">Pyrenophora teres f. teres</name>
    <dbReference type="NCBI Taxonomy" id="97479"/>
    <lineage>
        <taxon>Eukaryota</taxon>
        <taxon>Fungi</taxon>
        <taxon>Dikarya</taxon>
        <taxon>Ascomycota</taxon>
        <taxon>Pezizomycotina</taxon>
        <taxon>Dothideomycetes</taxon>
        <taxon>Pleosporomycetidae</taxon>
        <taxon>Pleosporales</taxon>
        <taxon>Pleosporineae</taxon>
        <taxon>Pleosporaceae</taxon>
        <taxon>Pyrenophora</taxon>
    </lineage>
</organism>
<dbReference type="SMART" id="SM00754">
    <property type="entry name" value="CHRD"/>
    <property type="match status" value="1"/>
</dbReference>
<dbReference type="Proteomes" id="UP000472372">
    <property type="component" value="Chromosome 10"/>
</dbReference>
<dbReference type="AlphaFoldDB" id="A0A6S6WF44"/>